<dbReference type="EMBL" id="CP069362">
    <property type="protein sequence ID" value="WGS65980.1"/>
    <property type="molecule type" value="Genomic_DNA"/>
</dbReference>
<evidence type="ECO:0000313" key="3">
    <source>
        <dbReference type="Proteomes" id="UP001232493"/>
    </source>
</evidence>
<proteinExistence type="predicted"/>
<name>A0ABY8PTQ4_9BACT</name>
<dbReference type="PANTHER" id="PTHR33525">
    <property type="match status" value="1"/>
</dbReference>
<keyword evidence="3" id="KW-1185">Reference proteome</keyword>
<dbReference type="Pfam" id="PF08668">
    <property type="entry name" value="HDOD"/>
    <property type="match status" value="1"/>
</dbReference>
<dbReference type="CDD" id="cd00077">
    <property type="entry name" value="HDc"/>
    <property type="match status" value="1"/>
</dbReference>
<dbReference type="InterPro" id="IPR003607">
    <property type="entry name" value="HD/PDEase_dom"/>
</dbReference>
<evidence type="ECO:0000259" key="1">
    <source>
        <dbReference type="PROSITE" id="PS51833"/>
    </source>
</evidence>
<feature type="domain" description="HDOD" evidence="1">
    <location>
        <begin position="15"/>
        <end position="210"/>
    </location>
</feature>
<dbReference type="InterPro" id="IPR052340">
    <property type="entry name" value="RNase_Y/CdgJ"/>
</dbReference>
<protein>
    <submittedName>
        <fullName evidence="2">HDOD domain-containing protein</fullName>
    </submittedName>
</protein>
<dbReference type="PROSITE" id="PS51833">
    <property type="entry name" value="HDOD"/>
    <property type="match status" value="1"/>
</dbReference>
<organism evidence="2 3">
    <name type="scientific">Marinitoga aeolica</name>
    <dbReference type="NCBI Taxonomy" id="2809031"/>
    <lineage>
        <taxon>Bacteria</taxon>
        <taxon>Thermotogati</taxon>
        <taxon>Thermotogota</taxon>
        <taxon>Thermotogae</taxon>
        <taxon>Petrotogales</taxon>
        <taxon>Petrotogaceae</taxon>
        <taxon>Marinitoga</taxon>
    </lineage>
</organism>
<reference evidence="2 3" key="1">
    <citation type="submission" date="2021-02" db="EMBL/GenBank/DDBJ databases">
        <title>Characterization of Marinitoga sp. nov. str. BP5-C20A.</title>
        <authorList>
            <person name="Erauso G."/>
            <person name="Postec A."/>
        </authorList>
    </citation>
    <scope>NUCLEOTIDE SEQUENCE [LARGE SCALE GENOMIC DNA]</scope>
    <source>
        <strain evidence="2 3">BP5-C20A</strain>
    </source>
</reference>
<dbReference type="PANTHER" id="PTHR33525:SF3">
    <property type="entry name" value="RIBONUCLEASE Y"/>
    <property type="match status" value="1"/>
</dbReference>
<dbReference type="InterPro" id="IPR006675">
    <property type="entry name" value="HDIG_dom"/>
</dbReference>
<dbReference type="Proteomes" id="UP001232493">
    <property type="component" value="Chromosome"/>
</dbReference>
<sequence length="301" mass="34389">MAPTMKEIIKKISELPTPDFILKRIMDIASNPSSNTKELESAVLQSPPLVAKILKLSNSAYYALPRKITKVSQAINILGFKTVRNLALGIFVADSFFRREFEFLDSRKFWQHSISVAIASEQLAQIVNYPDKEEIFLSGMLHDLGKMVMGIITPETVEMVLNVAEYKKASFSKAESMLNVMSHQTLGKHLFENWNLPENVIYTAAFHDEPEKLEIDSFSMNVYIVHLANVSINSIYYGYSGCFDIPVPSDVVWNKFDMNIKKYMNFLNSLEQKLNESNDFTNLDTFIEEPEEEKEEDEENG</sequence>
<dbReference type="InterPro" id="IPR013976">
    <property type="entry name" value="HDOD"/>
</dbReference>
<accession>A0ABY8PTQ4</accession>
<evidence type="ECO:0000313" key="2">
    <source>
        <dbReference type="EMBL" id="WGS65980.1"/>
    </source>
</evidence>
<dbReference type="RefSeq" id="WP_281000921.1">
    <property type="nucleotide sequence ID" value="NZ_CP069362.1"/>
</dbReference>
<gene>
    <name evidence="2" type="ORF">JRV97_05375</name>
</gene>
<dbReference type="SUPFAM" id="SSF109604">
    <property type="entry name" value="HD-domain/PDEase-like"/>
    <property type="match status" value="1"/>
</dbReference>
<dbReference type="NCBIfam" id="TIGR00277">
    <property type="entry name" value="HDIG"/>
    <property type="match status" value="1"/>
</dbReference>
<dbReference type="Gene3D" id="1.10.3210.10">
    <property type="entry name" value="Hypothetical protein af1432"/>
    <property type="match status" value="1"/>
</dbReference>